<protein>
    <recommendedName>
        <fullName evidence="2">thioredoxin-dependent peroxiredoxin</fullName>
        <ecNumber evidence="2">1.11.1.24</ecNumber>
    </recommendedName>
    <alternativeName>
        <fullName evidence="8">Thioredoxin peroxidase</fullName>
    </alternativeName>
    <alternativeName>
        <fullName evidence="10">Thioredoxin-dependent peroxiredoxin Bcp</fullName>
    </alternativeName>
</protein>
<dbReference type="PROSITE" id="PS51352">
    <property type="entry name" value="THIOREDOXIN_2"/>
    <property type="match status" value="1"/>
</dbReference>
<evidence type="ECO:0000256" key="10">
    <source>
        <dbReference type="ARBA" id="ARBA00042639"/>
    </source>
</evidence>
<comment type="function">
    <text evidence="1">Thiol-specific peroxidase that catalyzes the reduction of hydrogen peroxide and organic hydroperoxides to water and alcohols, respectively. Plays a role in cell protection against oxidative stress by detoxifying peroxides and as sensor of hydrogen peroxide-mediated signaling events.</text>
</comment>
<feature type="domain" description="Thioredoxin" evidence="12">
    <location>
        <begin position="43"/>
        <end position="211"/>
    </location>
</feature>
<keyword evidence="3" id="KW-0575">Peroxidase</keyword>
<keyword evidence="7" id="KW-0676">Redox-active center</keyword>
<keyword evidence="6" id="KW-1015">Disulfide bond</keyword>
<dbReference type="EC" id="1.11.1.24" evidence="2"/>
<evidence type="ECO:0000256" key="8">
    <source>
        <dbReference type="ARBA" id="ARBA00032824"/>
    </source>
</evidence>
<evidence type="ECO:0000256" key="2">
    <source>
        <dbReference type="ARBA" id="ARBA00013017"/>
    </source>
</evidence>
<comment type="catalytic activity">
    <reaction evidence="11">
        <text>a hydroperoxide + [thioredoxin]-dithiol = an alcohol + [thioredoxin]-disulfide + H2O</text>
        <dbReference type="Rhea" id="RHEA:62620"/>
        <dbReference type="Rhea" id="RHEA-COMP:10698"/>
        <dbReference type="Rhea" id="RHEA-COMP:10700"/>
        <dbReference type="ChEBI" id="CHEBI:15377"/>
        <dbReference type="ChEBI" id="CHEBI:29950"/>
        <dbReference type="ChEBI" id="CHEBI:30879"/>
        <dbReference type="ChEBI" id="CHEBI:35924"/>
        <dbReference type="ChEBI" id="CHEBI:50058"/>
        <dbReference type="EC" id="1.11.1.24"/>
    </reaction>
</comment>
<dbReference type="PANTHER" id="PTHR42801">
    <property type="entry name" value="THIOREDOXIN-DEPENDENT PEROXIDE REDUCTASE"/>
    <property type="match status" value="1"/>
</dbReference>
<proteinExistence type="inferred from homology"/>
<evidence type="ECO:0000313" key="14">
    <source>
        <dbReference type="Proteomes" id="UP001501692"/>
    </source>
</evidence>
<sequence>MNLTEQLKQKKEQSLASIPKEKLDVMLGSTQDLINVHLSNNALKTGDTMVDFELPNVNGKKEALSSYLQKGSTVISFYRGGWCPYCNLELKALQAVLPEIKAKGASLIAISPETPDNSLTTSEKNELEFSVLSDIDNQVAKQIGLVFKMPEALKNVYNDFNLDVAKHNGNNDYELPMAATYVVNSDGKISYAFVSEDYTERADPQDILNVL</sequence>
<dbReference type="SUPFAM" id="SSF52833">
    <property type="entry name" value="Thioredoxin-like"/>
    <property type="match status" value="1"/>
</dbReference>
<evidence type="ECO:0000259" key="12">
    <source>
        <dbReference type="PROSITE" id="PS51352"/>
    </source>
</evidence>
<accession>A0ABP9HHA6</accession>
<keyword evidence="4" id="KW-0049">Antioxidant</keyword>
<evidence type="ECO:0000256" key="7">
    <source>
        <dbReference type="ARBA" id="ARBA00023284"/>
    </source>
</evidence>
<dbReference type="EMBL" id="BAABJK010000006">
    <property type="protein sequence ID" value="GAA4970850.1"/>
    <property type="molecule type" value="Genomic_DNA"/>
</dbReference>
<dbReference type="InterPro" id="IPR013766">
    <property type="entry name" value="Thioredoxin_domain"/>
</dbReference>
<evidence type="ECO:0000256" key="6">
    <source>
        <dbReference type="ARBA" id="ARBA00023157"/>
    </source>
</evidence>
<evidence type="ECO:0000256" key="11">
    <source>
        <dbReference type="ARBA" id="ARBA00049091"/>
    </source>
</evidence>
<keyword evidence="14" id="KW-1185">Reference proteome</keyword>
<gene>
    <name evidence="13" type="ORF">GCM10023315_20950</name>
</gene>
<dbReference type="Gene3D" id="3.40.30.10">
    <property type="entry name" value="Glutaredoxin"/>
    <property type="match status" value="1"/>
</dbReference>
<dbReference type="CDD" id="cd02970">
    <property type="entry name" value="PRX_like2"/>
    <property type="match status" value="1"/>
</dbReference>
<comment type="caution">
    <text evidence="13">The sequence shown here is derived from an EMBL/GenBank/DDBJ whole genome shotgun (WGS) entry which is preliminary data.</text>
</comment>
<name>A0ABP9HHA6_9FLAO</name>
<dbReference type="Proteomes" id="UP001501692">
    <property type="component" value="Unassembled WGS sequence"/>
</dbReference>
<dbReference type="InterPro" id="IPR000866">
    <property type="entry name" value="AhpC/TSA"/>
</dbReference>
<dbReference type="InterPro" id="IPR050924">
    <property type="entry name" value="Peroxiredoxin_BCP/PrxQ"/>
</dbReference>
<keyword evidence="5" id="KW-0560">Oxidoreductase</keyword>
<evidence type="ECO:0000313" key="13">
    <source>
        <dbReference type="EMBL" id="GAA4970850.1"/>
    </source>
</evidence>
<reference evidence="14" key="1">
    <citation type="journal article" date="2019" name="Int. J. Syst. Evol. Microbiol.">
        <title>The Global Catalogue of Microorganisms (GCM) 10K type strain sequencing project: providing services to taxonomists for standard genome sequencing and annotation.</title>
        <authorList>
            <consortium name="The Broad Institute Genomics Platform"/>
            <consortium name="The Broad Institute Genome Sequencing Center for Infectious Disease"/>
            <person name="Wu L."/>
            <person name="Ma J."/>
        </authorList>
    </citation>
    <scope>NUCLEOTIDE SEQUENCE [LARGE SCALE GENOMIC DNA]</scope>
    <source>
        <strain evidence="14">JCM 18287</strain>
    </source>
</reference>
<evidence type="ECO:0000256" key="4">
    <source>
        <dbReference type="ARBA" id="ARBA00022862"/>
    </source>
</evidence>
<dbReference type="Pfam" id="PF00578">
    <property type="entry name" value="AhpC-TSA"/>
    <property type="match status" value="1"/>
</dbReference>
<organism evidence="13 14">
    <name type="scientific">Algibacter aquimarinus</name>
    <dbReference type="NCBI Taxonomy" id="1136748"/>
    <lineage>
        <taxon>Bacteria</taxon>
        <taxon>Pseudomonadati</taxon>
        <taxon>Bacteroidota</taxon>
        <taxon>Flavobacteriia</taxon>
        <taxon>Flavobacteriales</taxon>
        <taxon>Flavobacteriaceae</taxon>
        <taxon>Algibacter</taxon>
    </lineage>
</organism>
<evidence type="ECO:0000256" key="9">
    <source>
        <dbReference type="ARBA" id="ARBA00038489"/>
    </source>
</evidence>
<evidence type="ECO:0000256" key="1">
    <source>
        <dbReference type="ARBA" id="ARBA00003330"/>
    </source>
</evidence>
<dbReference type="PANTHER" id="PTHR42801:SF7">
    <property type="entry name" value="SLL1159 PROTEIN"/>
    <property type="match status" value="1"/>
</dbReference>
<evidence type="ECO:0000256" key="5">
    <source>
        <dbReference type="ARBA" id="ARBA00023002"/>
    </source>
</evidence>
<dbReference type="RefSeq" id="WP_345168155.1">
    <property type="nucleotide sequence ID" value="NZ_BAABJK010000006.1"/>
</dbReference>
<dbReference type="InterPro" id="IPR036249">
    <property type="entry name" value="Thioredoxin-like_sf"/>
</dbReference>
<evidence type="ECO:0000256" key="3">
    <source>
        <dbReference type="ARBA" id="ARBA00022559"/>
    </source>
</evidence>
<comment type="similarity">
    <text evidence="9">Belongs to the peroxiredoxin family. BCP/PrxQ subfamily.</text>
</comment>